<dbReference type="PANTHER" id="PTHR23245">
    <property type="entry name" value="TRNA METHYLTRANSFERASE"/>
    <property type="match status" value="1"/>
</dbReference>
<feature type="compositionally biased region" description="Polar residues" evidence="8">
    <location>
        <begin position="109"/>
        <end position="126"/>
    </location>
</feature>
<dbReference type="GO" id="GO:0052906">
    <property type="term" value="F:tRNA (guanine(37)-N1)-methyltransferase activity"/>
    <property type="evidence" value="ECO:0007669"/>
    <property type="project" value="UniProtKB-EC"/>
</dbReference>
<dbReference type="SUPFAM" id="SSF53335">
    <property type="entry name" value="S-adenosyl-L-methionine-dependent methyltransferases"/>
    <property type="match status" value="1"/>
</dbReference>
<dbReference type="OrthoDB" id="408788at2759"/>
<keyword evidence="6" id="KW-0819">tRNA processing</keyword>
<evidence type="ECO:0000256" key="5">
    <source>
        <dbReference type="ARBA" id="ARBA00022691"/>
    </source>
</evidence>
<dbReference type="FunFam" id="3.30.300.110:FF:000001">
    <property type="entry name" value="tRNA (guanine(37)-N1)-methyltransferase"/>
    <property type="match status" value="1"/>
</dbReference>
<accession>A0A0D6EHD6</accession>
<dbReference type="EMBL" id="CENE01000001">
    <property type="protein sequence ID" value="CEQ39000.1"/>
    <property type="molecule type" value="Genomic_DNA"/>
</dbReference>
<protein>
    <submittedName>
        <fullName evidence="10">SPOSA6832_00472-mRNA-1:cds</fullName>
    </submittedName>
</protein>
<dbReference type="AlphaFoldDB" id="A0A0D6EHD6"/>
<dbReference type="PANTHER" id="PTHR23245:SF36">
    <property type="entry name" value="TRNA (GUANINE(37)-N1)-METHYLTRANSFERASE"/>
    <property type="match status" value="1"/>
</dbReference>
<name>A0A0D6EHD6_SPOSA</name>
<dbReference type="PROSITE" id="PS51684">
    <property type="entry name" value="SAM_MT_TRM5_TYW2"/>
    <property type="match status" value="1"/>
</dbReference>
<feature type="compositionally biased region" description="Low complexity" evidence="8">
    <location>
        <begin position="357"/>
        <end position="390"/>
    </location>
</feature>
<feature type="region of interest" description="Disordered" evidence="8">
    <location>
        <begin position="258"/>
        <end position="308"/>
    </location>
</feature>
<dbReference type="Pfam" id="PF25133">
    <property type="entry name" value="TYW2_N_2"/>
    <property type="match status" value="1"/>
</dbReference>
<sequence>MASTSPAALPLPLLEPPVRRGMQKLDRSQFTQELNLLAARVPAARTTQFLKNDAKDTVEYFSEQATKLNSRRTCSRSSRLTKPSSSSRRSSSSMTTGRQTRFYRPSCPRSCSMNRQPPSPRSDTSASCFECSWRCPRLMISPTAHLNLRDQYLPHRYLIGEVILDKNKSLRTVVNKLDTIDNVFRNFQMEILAGDRDFFVEMVVRARLQVPLRLLESVLEFAPPDRARPPSCVLLPRRHRLRCVCRCRAIRDPSGQEGVRRARERFESGECGGAGGERKAEQSASPCRSRRSSTDERPNEQVEATVRTSNEDARDFIRRSVLAAWNDPFPSYVPPLTARERSRRAREARAAKPQDPSSSTLASTSAHSQPASATAPSQPASVSPSPASFTSDDEPKPSRRLINHYVMNLPASALTFLDAYRGLYRPLYSQYGDEAREAVSKAGLPVVHCYCFTKDVEGAEQDICATDFPHPRALTYRPARQHHQRATEALGFPVTPELPDYALRFVRDVAPKKEMYCLEFRLTPEMVE</sequence>
<feature type="non-terminal residue" evidence="10">
    <location>
        <position position="1"/>
    </location>
</feature>
<keyword evidence="3" id="KW-0489">Methyltransferase</keyword>
<evidence type="ECO:0000313" key="10">
    <source>
        <dbReference type="EMBL" id="CEQ39000.1"/>
    </source>
</evidence>
<evidence type="ECO:0000256" key="6">
    <source>
        <dbReference type="ARBA" id="ARBA00022694"/>
    </source>
</evidence>
<gene>
    <name evidence="10" type="primary">SPOSA6832_00472</name>
</gene>
<evidence type="ECO:0000256" key="2">
    <source>
        <dbReference type="ARBA" id="ARBA00022490"/>
    </source>
</evidence>
<dbReference type="Proteomes" id="UP000243876">
    <property type="component" value="Unassembled WGS sequence"/>
</dbReference>
<dbReference type="GO" id="GO:0002939">
    <property type="term" value="P:tRNA N1-guanine methylation"/>
    <property type="evidence" value="ECO:0007669"/>
    <property type="project" value="TreeGrafter"/>
</dbReference>
<dbReference type="InterPro" id="IPR029063">
    <property type="entry name" value="SAM-dependent_MTases_sf"/>
</dbReference>
<evidence type="ECO:0000259" key="9">
    <source>
        <dbReference type="PROSITE" id="PS51684"/>
    </source>
</evidence>
<dbReference type="InterPro" id="IPR056744">
    <property type="entry name" value="TRM5/TYW2-like_N"/>
</dbReference>
<comment type="catalytic activity">
    <reaction evidence="7">
        <text>guanosine(37) in tRNA + S-adenosyl-L-methionine = N(1)-methylguanosine(37) in tRNA + S-adenosyl-L-homocysteine + H(+)</text>
        <dbReference type="Rhea" id="RHEA:36899"/>
        <dbReference type="Rhea" id="RHEA-COMP:10145"/>
        <dbReference type="Rhea" id="RHEA-COMP:10147"/>
        <dbReference type="ChEBI" id="CHEBI:15378"/>
        <dbReference type="ChEBI" id="CHEBI:57856"/>
        <dbReference type="ChEBI" id="CHEBI:59789"/>
        <dbReference type="ChEBI" id="CHEBI:73542"/>
        <dbReference type="ChEBI" id="CHEBI:74269"/>
        <dbReference type="EC" id="2.1.1.228"/>
    </reaction>
</comment>
<feature type="compositionally biased region" description="Low complexity" evidence="8">
    <location>
        <begin position="75"/>
        <end position="100"/>
    </location>
</feature>
<dbReference type="Gene3D" id="3.30.300.110">
    <property type="entry name" value="Met-10+ protein-like domains"/>
    <property type="match status" value="1"/>
</dbReference>
<dbReference type="Gene3D" id="3.40.50.150">
    <property type="entry name" value="Vaccinia Virus protein VP39"/>
    <property type="match status" value="1"/>
</dbReference>
<keyword evidence="11" id="KW-1185">Reference proteome</keyword>
<dbReference type="GO" id="GO:0005759">
    <property type="term" value="C:mitochondrial matrix"/>
    <property type="evidence" value="ECO:0007669"/>
    <property type="project" value="TreeGrafter"/>
</dbReference>
<reference evidence="11" key="1">
    <citation type="submission" date="2015-02" db="EMBL/GenBank/DDBJ databases">
        <authorList>
            <person name="Gon?alves P."/>
        </authorList>
    </citation>
    <scope>NUCLEOTIDE SEQUENCE [LARGE SCALE GENOMIC DNA]</scope>
</reference>
<feature type="domain" description="SAM-dependent methyltransferase TRM5/TYW2-type" evidence="9">
    <location>
        <begin position="137"/>
        <end position="524"/>
    </location>
</feature>
<evidence type="ECO:0000313" key="11">
    <source>
        <dbReference type="Proteomes" id="UP000243876"/>
    </source>
</evidence>
<organism evidence="10 11">
    <name type="scientific">Sporidiobolus salmonicolor</name>
    <name type="common">Yeast-like fungus</name>
    <name type="synonym">Sporobolomyces salmonicolor</name>
    <dbReference type="NCBI Taxonomy" id="5005"/>
    <lineage>
        <taxon>Eukaryota</taxon>
        <taxon>Fungi</taxon>
        <taxon>Dikarya</taxon>
        <taxon>Basidiomycota</taxon>
        <taxon>Pucciniomycotina</taxon>
        <taxon>Microbotryomycetes</taxon>
        <taxon>Sporidiobolales</taxon>
        <taxon>Sporidiobolaceae</taxon>
        <taxon>Sporobolomyces</taxon>
    </lineage>
</organism>
<evidence type="ECO:0000256" key="7">
    <source>
        <dbReference type="ARBA" id="ARBA00047783"/>
    </source>
</evidence>
<evidence type="ECO:0000256" key="1">
    <source>
        <dbReference type="ARBA" id="ARBA00009775"/>
    </source>
</evidence>
<dbReference type="InterPro" id="IPR030382">
    <property type="entry name" value="MeTrfase_TRM5/TYW2"/>
</dbReference>
<comment type="similarity">
    <text evidence="1">Belongs to the class I-like SAM-binding methyltransferase superfamily. TRM5/TYW2 family.</text>
</comment>
<keyword evidence="2" id="KW-0963">Cytoplasm</keyword>
<evidence type="ECO:0000256" key="4">
    <source>
        <dbReference type="ARBA" id="ARBA00022679"/>
    </source>
</evidence>
<evidence type="ECO:0000256" key="3">
    <source>
        <dbReference type="ARBA" id="ARBA00022603"/>
    </source>
</evidence>
<keyword evidence="4" id="KW-0808">Transferase</keyword>
<feature type="region of interest" description="Disordered" evidence="8">
    <location>
        <begin position="70"/>
        <end position="126"/>
    </location>
</feature>
<keyword evidence="5" id="KW-0949">S-adenosyl-L-methionine</keyword>
<proteinExistence type="inferred from homology"/>
<evidence type="ECO:0000256" key="8">
    <source>
        <dbReference type="SAM" id="MobiDB-lite"/>
    </source>
</evidence>
<feature type="compositionally biased region" description="Basic and acidic residues" evidence="8">
    <location>
        <begin position="258"/>
        <end position="268"/>
    </location>
</feature>
<feature type="region of interest" description="Disordered" evidence="8">
    <location>
        <begin position="332"/>
        <end position="396"/>
    </location>
</feature>
<dbReference type="GO" id="GO:0070901">
    <property type="term" value="P:mitochondrial tRNA methylation"/>
    <property type="evidence" value="ECO:0007669"/>
    <property type="project" value="TreeGrafter"/>
</dbReference>